<keyword evidence="2" id="KW-1185">Reference proteome</keyword>
<name>A0ABN1JJF9_9FLAO</name>
<dbReference type="Proteomes" id="UP001500736">
    <property type="component" value="Unassembled WGS sequence"/>
</dbReference>
<protein>
    <recommendedName>
        <fullName evidence="3">NlpE-like protein</fullName>
    </recommendedName>
</protein>
<accession>A0ABN1JJF9</accession>
<evidence type="ECO:0000313" key="2">
    <source>
        <dbReference type="Proteomes" id="UP001500736"/>
    </source>
</evidence>
<proteinExistence type="predicted"/>
<sequence length="134" mass="15483">MGKYRRFVIASFIGLAAQKNYGQKDFALLEKNNNYRANGLYHELNKTKDTLILKGDKKITYVYSINKEYKREIDTYAGTNEFKVSLKHLSKGKHMFVVDQSPLKIIFVIKILHDRPKPISDGDIKITAIESKKD</sequence>
<reference evidence="1 2" key="1">
    <citation type="journal article" date="2019" name="Int. J. Syst. Evol. Microbiol.">
        <title>The Global Catalogue of Microorganisms (GCM) 10K type strain sequencing project: providing services to taxonomists for standard genome sequencing and annotation.</title>
        <authorList>
            <consortium name="The Broad Institute Genomics Platform"/>
            <consortium name="The Broad Institute Genome Sequencing Center for Infectious Disease"/>
            <person name="Wu L."/>
            <person name="Ma J."/>
        </authorList>
    </citation>
    <scope>NUCLEOTIDE SEQUENCE [LARGE SCALE GENOMIC DNA]</scope>
    <source>
        <strain evidence="1 2">JCM 15976</strain>
    </source>
</reference>
<organism evidence="1 2">
    <name type="scientific">Gaetbulibacter jejuensis</name>
    <dbReference type="NCBI Taxonomy" id="584607"/>
    <lineage>
        <taxon>Bacteria</taxon>
        <taxon>Pseudomonadati</taxon>
        <taxon>Bacteroidota</taxon>
        <taxon>Flavobacteriia</taxon>
        <taxon>Flavobacteriales</taxon>
        <taxon>Flavobacteriaceae</taxon>
        <taxon>Gaetbulibacter</taxon>
    </lineage>
</organism>
<comment type="caution">
    <text evidence="1">The sequence shown here is derived from an EMBL/GenBank/DDBJ whole genome shotgun (WGS) entry which is preliminary data.</text>
</comment>
<gene>
    <name evidence="1" type="ORF">GCM10009431_11930</name>
</gene>
<evidence type="ECO:0000313" key="1">
    <source>
        <dbReference type="EMBL" id="GAA0741093.1"/>
    </source>
</evidence>
<dbReference type="EMBL" id="BAAAGF010000001">
    <property type="protein sequence ID" value="GAA0741093.1"/>
    <property type="molecule type" value="Genomic_DNA"/>
</dbReference>
<dbReference type="RefSeq" id="WP_262731977.1">
    <property type="nucleotide sequence ID" value="NZ_BAAAGF010000001.1"/>
</dbReference>
<evidence type="ECO:0008006" key="3">
    <source>
        <dbReference type="Google" id="ProtNLM"/>
    </source>
</evidence>